<keyword evidence="2" id="KW-1185">Reference proteome</keyword>
<organism evidence="1 2">
    <name type="scientific">Serratia odorifera DSM 4582</name>
    <dbReference type="NCBI Taxonomy" id="667129"/>
    <lineage>
        <taxon>Bacteria</taxon>
        <taxon>Pseudomonadati</taxon>
        <taxon>Pseudomonadota</taxon>
        <taxon>Gammaproteobacteria</taxon>
        <taxon>Enterobacterales</taxon>
        <taxon>Yersiniaceae</taxon>
        <taxon>Serratia</taxon>
    </lineage>
</organism>
<proteinExistence type="predicted"/>
<gene>
    <name evidence="1" type="ORF">HMPREF0758_0545</name>
</gene>
<dbReference type="Proteomes" id="UP000005723">
    <property type="component" value="Unassembled WGS sequence"/>
</dbReference>
<dbReference type="STRING" id="667129.HMPREF0758_0545"/>
<dbReference type="HOGENOM" id="CLU_3047933_0_0_6"/>
<accession>D4DX95</accession>
<reference evidence="1 2" key="1">
    <citation type="submission" date="2010-01" db="EMBL/GenBank/DDBJ databases">
        <authorList>
            <person name="Muzny D."/>
            <person name="Qin X."/>
            <person name="Deng J."/>
            <person name="Jiang H."/>
            <person name="Liu Y."/>
            <person name="Qu J."/>
            <person name="Song X.-Z."/>
            <person name="Zhang L."/>
            <person name="Thornton R."/>
            <person name="Coyle M."/>
            <person name="Francisco L."/>
            <person name="Jackson L."/>
            <person name="Javaid M."/>
            <person name="Korchina V."/>
            <person name="Kovar C."/>
            <person name="Mata R."/>
            <person name="Mathew T."/>
            <person name="Ngo R."/>
            <person name="Nguyen L."/>
            <person name="Nguyen N."/>
            <person name="Okwuonu G."/>
            <person name="Ongeri F."/>
            <person name="Pham C."/>
            <person name="Simmons D."/>
            <person name="Wilczek-Boney K."/>
            <person name="Hale W."/>
            <person name="Jakkamsetti A."/>
            <person name="Pham P."/>
            <person name="Ruth R."/>
            <person name="San Lucas F."/>
            <person name="Warren J."/>
            <person name="Zhang J."/>
            <person name="Zhao Z."/>
            <person name="Zhou C."/>
            <person name="Zhu D."/>
            <person name="Lee S."/>
            <person name="Bess C."/>
            <person name="Blankenburg K."/>
            <person name="Forbes L."/>
            <person name="Fu Q."/>
            <person name="Gubbala S."/>
            <person name="Hirani K."/>
            <person name="Jayaseelan J.C."/>
            <person name="Lara F."/>
            <person name="Munidasa M."/>
            <person name="Palculict T."/>
            <person name="Patil S."/>
            <person name="Pu L.-L."/>
            <person name="Saada N."/>
            <person name="Tang L."/>
            <person name="Weissenberger G."/>
            <person name="Zhu Y."/>
            <person name="Hemphill L."/>
            <person name="Shang Y."/>
            <person name="Youmans B."/>
            <person name="Ayvaz T."/>
            <person name="Ross M."/>
            <person name="Santibanez J."/>
            <person name="Aqrawi P."/>
            <person name="Gross S."/>
            <person name="Joshi V."/>
            <person name="Fowler G."/>
            <person name="Nazareth L."/>
            <person name="Reid J."/>
            <person name="Worley K."/>
            <person name="Petrosino J."/>
            <person name="Highlander S."/>
            <person name="Gibbs R."/>
        </authorList>
    </citation>
    <scope>NUCLEOTIDE SEQUENCE [LARGE SCALE GENOMIC DNA]</scope>
    <source>
        <strain evidence="1 2">DSM 4582</strain>
    </source>
</reference>
<evidence type="ECO:0000313" key="2">
    <source>
        <dbReference type="Proteomes" id="UP000005723"/>
    </source>
</evidence>
<name>D4DX95_SEROD</name>
<evidence type="ECO:0000313" key="1">
    <source>
        <dbReference type="EMBL" id="EFE97961.1"/>
    </source>
</evidence>
<dbReference type="EMBL" id="ADBY01000014">
    <property type="protein sequence ID" value="EFE97961.1"/>
    <property type="molecule type" value="Genomic_DNA"/>
</dbReference>
<comment type="caution">
    <text evidence="1">The sequence shown here is derived from an EMBL/GenBank/DDBJ whole genome shotgun (WGS) entry which is preliminary data.</text>
</comment>
<sequence>MAGKQESLHGGGDGIVQRLGLSDGDRVNSMVFYTVIVHLLTRLPKTHTIQRLTH</sequence>
<dbReference type="AlphaFoldDB" id="D4DX95"/>
<protein>
    <submittedName>
        <fullName evidence="1">Uncharacterized protein</fullName>
    </submittedName>
</protein>